<proteinExistence type="predicted"/>
<protein>
    <submittedName>
        <fullName evidence="4">Sulfurtransferase</fullName>
    </submittedName>
</protein>
<dbReference type="PANTHER" id="PTHR11364">
    <property type="entry name" value="THIOSULFATE SULFERTANSFERASE"/>
    <property type="match status" value="1"/>
</dbReference>
<feature type="domain" description="Rhodanese" evidence="3">
    <location>
        <begin position="172"/>
        <end position="284"/>
    </location>
</feature>
<evidence type="ECO:0000259" key="3">
    <source>
        <dbReference type="PROSITE" id="PS50206"/>
    </source>
</evidence>
<dbReference type="AlphaFoldDB" id="A0A6M8HGQ8"/>
<dbReference type="KEGG" id="lck:HN018_01075"/>
<dbReference type="Gene3D" id="3.40.250.10">
    <property type="entry name" value="Rhodanese-like domain"/>
    <property type="match status" value="2"/>
</dbReference>
<dbReference type="InterPro" id="IPR045078">
    <property type="entry name" value="TST/MPST-like"/>
</dbReference>
<dbReference type="PROSITE" id="PS50206">
    <property type="entry name" value="RHODANESE_3"/>
    <property type="match status" value="2"/>
</dbReference>
<keyword evidence="5" id="KW-1185">Reference proteome</keyword>
<evidence type="ECO:0000256" key="2">
    <source>
        <dbReference type="ARBA" id="ARBA00022737"/>
    </source>
</evidence>
<dbReference type="InterPro" id="IPR001763">
    <property type="entry name" value="Rhodanese-like_dom"/>
</dbReference>
<keyword evidence="1 4" id="KW-0808">Transferase</keyword>
<keyword evidence="2" id="KW-0677">Repeat</keyword>
<accession>A0A6M8HGQ8</accession>
<dbReference type="SMART" id="SM00450">
    <property type="entry name" value="RHOD"/>
    <property type="match status" value="2"/>
</dbReference>
<feature type="domain" description="Rhodanese" evidence="3">
    <location>
        <begin position="26"/>
        <end position="143"/>
    </location>
</feature>
<evidence type="ECO:0000313" key="5">
    <source>
        <dbReference type="Proteomes" id="UP000500767"/>
    </source>
</evidence>
<organism evidence="4 5">
    <name type="scientific">Lichenicola cladoniae</name>
    <dbReference type="NCBI Taxonomy" id="1484109"/>
    <lineage>
        <taxon>Bacteria</taxon>
        <taxon>Pseudomonadati</taxon>
        <taxon>Pseudomonadota</taxon>
        <taxon>Alphaproteobacteria</taxon>
        <taxon>Acetobacterales</taxon>
        <taxon>Acetobacteraceae</taxon>
        <taxon>Lichenicola</taxon>
    </lineage>
</organism>
<dbReference type="EMBL" id="CP053708">
    <property type="protein sequence ID" value="QKE88832.1"/>
    <property type="molecule type" value="Genomic_DNA"/>
</dbReference>
<dbReference type="RefSeq" id="WP_171832795.1">
    <property type="nucleotide sequence ID" value="NZ_CP053708.1"/>
</dbReference>
<dbReference type="InterPro" id="IPR036873">
    <property type="entry name" value="Rhodanese-like_dom_sf"/>
</dbReference>
<sequence length="290" mass="30535">MRAPDPDDVRSRVLITAEALARRRAAGEALVIVAIRSDDSTAPRPFETSPRLPGAFDGSLANDFAAPSDPVLGSRPLPSIAPLQDVVRRWGVTPETLVVVYDHDGNLQAARAWWVLRWASLSNVVMLDGGFAAWMRAGLQVDTMVPPDPKPSAVILSAGHMPMLDAEGSAALARRGTLFDSRISPNYVGGPTAPDQAARGHIPGALNVPASDNLDADGRFADVNILRARYRAEHPDSLEPVGIYCGAGVSAAHTVAALATLGIQASMYPGSWSAWSSDPGRAVARGPEPG</sequence>
<gene>
    <name evidence="4" type="ORF">HN018_01075</name>
</gene>
<dbReference type="PANTHER" id="PTHR11364:SF27">
    <property type="entry name" value="SULFURTRANSFERASE"/>
    <property type="match status" value="1"/>
</dbReference>
<name>A0A6M8HGQ8_9PROT</name>
<reference evidence="4 5" key="1">
    <citation type="journal article" date="2014" name="World J. Microbiol. Biotechnol.">
        <title>Biodiversity and physiological characteristics of Antarctic and Arctic lichens-associated bacteria.</title>
        <authorList>
            <person name="Lee Y.M."/>
            <person name="Kim E.H."/>
            <person name="Lee H.K."/>
            <person name="Hong S.G."/>
        </authorList>
    </citation>
    <scope>NUCLEOTIDE SEQUENCE [LARGE SCALE GENOMIC DNA]</scope>
    <source>
        <strain evidence="4 5">PAMC 26569</strain>
    </source>
</reference>
<dbReference type="Proteomes" id="UP000500767">
    <property type="component" value="Chromosome"/>
</dbReference>
<dbReference type="Pfam" id="PF00581">
    <property type="entry name" value="Rhodanese"/>
    <property type="match status" value="2"/>
</dbReference>
<evidence type="ECO:0000256" key="1">
    <source>
        <dbReference type="ARBA" id="ARBA00022679"/>
    </source>
</evidence>
<dbReference type="SUPFAM" id="SSF52821">
    <property type="entry name" value="Rhodanese/Cell cycle control phosphatase"/>
    <property type="match status" value="2"/>
</dbReference>
<evidence type="ECO:0000313" key="4">
    <source>
        <dbReference type="EMBL" id="QKE88832.1"/>
    </source>
</evidence>
<dbReference type="GO" id="GO:0004792">
    <property type="term" value="F:thiosulfate-cyanide sulfurtransferase activity"/>
    <property type="evidence" value="ECO:0007669"/>
    <property type="project" value="TreeGrafter"/>
</dbReference>